<proteinExistence type="predicted"/>
<dbReference type="InterPro" id="IPR016024">
    <property type="entry name" value="ARM-type_fold"/>
</dbReference>
<keyword evidence="2" id="KW-1185">Reference proteome</keyword>
<dbReference type="Proteomes" id="UP001497497">
    <property type="component" value="Unassembled WGS sequence"/>
</dbReference>
<comment type="caution">
    <text evidence="1">The sequence shown here is derived from an EMBL/GenBank/DDBJ whole genome shotgun (WGS) entry which is preliminary data.</text>
</comment>
<evidence type="ECO:0000313" key="2">
    <source>
        <dbReference type="Proteomes" id="UP001497497"/>
    </source>
</evidence>
<name>A0AAV2IH30_LYMST</name>
<dbReference type="EMBL" id="CAXITT010000660">
    <property type="protein sequence ID" value="CAL1544926.1"/>
    <property type="molecule type" value="Genomic_DNA"/>
</dbReference>
<organism evidence="1 2">
    <name type="scientific">Lymnaea stagnalis</name>
    <name type="common">Great pond snail</name>
    <name type="synonym">Helix stagnalis</name>
    <dbReference type="NCBI Taxonomy" id="6523"/>
    <lineage>
        <taxon>Eukaryota</taxon>
        <taxon>Metazoa</taxon>
        <taxon>Spiralia</taxon>
        <taxon>Lophotrochozoa</taxon>
        <taxon>Mollusca</taxon>
        <taxon>Gastropoda</taxon>
        <taxon>Heterobranchia</taxon>
        <taxon>Euthyneura</taxon>
        <taxon>Panpulmonata</taxon>
        <taxon>Hygrophila</taxon>
        <taxon>Lymnaeoidea</taxon>
        <taxon>Lymnaeidae</taxon>
        <taxon>Lymnaea</taxon>
    </lineage>
</organism>
<protein>
    <submittedName>
        <fullName evidence="1">Uncharacterized protein</fullName>
    </submittedName>
</protein>
<dbReference type="SUPFAM" id="SSF48371">
    <property type="entry name" value="ARM repeat"/>
    <property type="match status" value="1"/>
</dbReference>
<reference evidence="1 2" key="1">
    <citation type="submission" date="2024-04" db="EMBL/GenBank/DDBJ databases">
        <authorList>
            <consortium name="Genoscope - CEA"/>
            <person name="William W."/>
        </authorList>
    </citation>
    <scope>NUCLEOTIDE SEQUENCE [LARGE SCALE GENOMIC DNA]</scope>
</reference>
<gene>
    <name evidence="1" type="ORF">GSLYS_00018409001</name>
</gene>
<dbReference type="InterPro" id="IPR011989">
    <property type="entry name" value="ARM-like"/>
</dbReference>
<sequence>MYLLESNTLDIFSPLLLSECYKVQMPTLRCFANMCYKNTAVRTAIVAVHYFISVPDLVPVFVELMGRDKPSEMQLAAAKVLTYLHRGGAIFCYKQKDIGNPGSDV</sequence>
<evidence type="ECO:0000313" key="1">
    <source>
        <dbReference type="EMBL" id="CAL1544926.1"/>
    </source>
</evidence>
<accession>A0AAV2IH30</accession>
<dbReference type="Gene3D" id="1.25.10.10">
    <property type="entry name" value="Leucine-rich Repeat Variant"/>
    <property type="match status" value="1"/>
</dbReference>
<dbReference type="AlphaFoldDB" id="A0AAV2IH30"/>